<evidence type="ECO:0000259" key="12">
    <source>
        <dbReference type="Pfam" id="PF16573"/>
    </source>
</evidence>
<dbReference type="InterPro" id="IPR027417">
    <property type="entry name" value="P-loop_NTPase"/>
</dbReference>
<keyword evidence="6 9" id="KW-0547">Nucleotide-binding</keyword>
<dbReference type="InterPro" id="IPR032319">
    <property type="entry name" value="CLP1_P"/>
</dbReference>
<dbReference type="EMBL" id="CP138592">
    <property type="protein sequence ID" value="WPH04676.1"/>
    <property type="molecule type" value="Genomic_DNA"/>
</dbReference>
<dbReference type="Gene3D" id="2.40.30.330">
    <property type="entry name" value="Pre-mRNA cleavage complex subunit Clp1, C-terminal domain"/>
    <property type="match status" value="1"/>
</dbReference>
<comment type="subcellular location">
    <subcellularLocation>
        <location evidence="2 9">Nucleus</location>
    </subcellularLocation>
</comment>
<feature type="region of interest" description="Disordered" evidence="10">
    <location>
        <begin position="368"/>
        <end position="387"/>
    </location>
</feature>
<dbReference type="Gene3D" id="3.40.50.300">
    <property type="entry name" value="P-loop containing nucleotide triphosphate hydrolases"/>
    <property type="match status" value="1"/>
</dbReference>
<dbReference type="GO" id="GO:0031124">
    <property type="term" value="P:mRNA 3'-end processing"/>
    <property type="evidence" value="ECO:0007669"/>
    <property type="project" value="UniProtKB-UniRule"/>
</dbReference>
<dbReference type="Pfam" id="PF06807">
    <property type="entry name" value="Clp1"/>
    <property type="match status" value="1"/>
</dbReference>
<dbReference type="Proteomes" id="UP001303373">
    <property type="component" value="Chromosome 13"/>
</dbReference>
<evidence type="ECO:0000256" key="6">
    <source>
        <dbReference type="ARBA" id="ARBA00022741"/>
    </source>
</evidence>
<evidence type="ECO:0000259" key="11">
    <source>
        <dbReference type="Pfam" id="PF06807"/>
    </source>
</evidence>
<dbReference type="GO" id="GO:0051731">
    <property type="term" value="F:polynucleotide 5'-hydroxyl-kinase activity"/>
    <property type="evidence" value="ECO:0007669"/>
    <property type="project" value="InterPro"/>
</dbReference>
<dbReference type="GO" id="GO:0006388">
    <property type="term" value="P:tRNA splicing, via endonucleolytic cleavage and ligation"/>
    <property type="evidence" value="ECO:0007669"/>
    <property type="project" value="TreeGrafter"/>
</dbReference>
<dbReference type="Gene3D" id="2.60.120.1030">
    <property type="entry name" value="Clp1, DNA binding domain"/>
    <property type="match status" value="1"/>
</dbReference>
<feature type="domain" description="Clp1 P-loop" evidence="13">
    <location>
        <begin position="138"/>
        <end position="342"/>
    </location>
</feature>
<dbReference type="PANTHER" id="PTHR12755:SF6">
    <property type="entry name" value="POLYRIBONUCLEOTIDE 5'-HYDROXYL-KINASE CLP1"/>
    <property type="match status" value="1"/>
</dbReference>
<dbReference type="GO" id="GO:0005849">
    <property type="term" value="C:mRNA cleavage factor complex"/>
    <property type="evidence" value="ECO:0007669"/>
    <property type="project" value="UniProtKB-UniRule"/>
</dbReference>
<dbReference type="Pfam" id="PF16575">
    <property type="entry name" value="CLP1_P"/>
    <property type="match status" value="1"/>
</dbReference>
<dbReference type="Pfam" id="PF16573">
    <property type="entry name" value="CLP1_N"/>
    <property type="match status" value="1"/>
</dbReference>
<feature type="domain" description="Clp1 C-terminal" evidence="11">
    <location>
        <begin position="349"/>
        <end position="476"/>
    </location>
</feature>
<feature type="domain" description="Clp1 N-terminal" evidence="12">
    <location>
        <begin position="38"/>
        <end position="126"/>
    </location>
</feature>
<accession>A0AAQ3MD08</accession>
<evidence type="ECO:0000256" key="7">
    <source>
        <dbReference type="ARBA" id="ARBA00022840"/>
    </source>
</evidence>
<feature type="binding site" evidence="9">
    <location>
        <position position="43"/>
    </location>
    <ligand>
        <name>ATP</name>
        <dbReference type="ChEBI" id="CHEBI:30616"/>
    </ligand>
</feature>
<dbReference type="InterPro" id="IPR028606">
    <property type="entry name" value="Clp1"/>
</dbReference>
<dbReference type="SUPFAM" id="SSF52540">
    <property type="entry name" value="P-loop containing nucleoside triphosphate hydrolases"/>
    <property type="match status" value="2"/>
</dbReference>
<evidence type="ECO:0000313" key="15">
    <source>
        <dbReference type="Proteomes" id="UP001303373"/>
    </source>
</evidence>
<sequence length="483" mass="52417">MALPGLSLPGLGLQLNTPTPLLGGQPSSAPQAIRQEDVPPQAEWRFEAGFGKPFTVKLLGGHAEFFGVELAPNQTYDFSGRKGAIFSWQGCRLEVSGDAESEYVGRETEYAIEWLNVHGMLESARDDSREGPRVLVVGPDHVGKSSLVRSLAGWGVKVGRTPTVVNLDPKEGLLAPPSSLTATTVGSQLDVENGYGISGISGPTVTPVKTPLVYHFPHASPLDKSDVYKALVTRMALSVTNKLEEDAQAKQSGIIIDTSGSLNDPRSNYDIINHIISEFSITLVLCLGSERLYNDLNRRFTTSKVGDESIPVLRISKPGGAVERDASFMKQMTQQQIRQYFFGTSKEPLNPHSHSIPYTDLNVLRAKSAASEPGPENPYGGGLDDDDEDDIPYANKPVKITGILYEKSPPGATLTGSLMAVKYCPGSSNEETVRDSTVMGFVYVAEVDDTRKKIRFLAPHPQRWGDRALVWGPWPEAIADLVV</sequence>
<dbReference type="InterPro" id="IPR038239">
    <property type="entry name" value="Clp1_N_sf"/>
</dbReference>
<evidence type="ECO:0000313" key="14">
    <source>
        <dbReference type="EMBL" id="WPH04676.1"/>
    </source>
</evidence>
<dbReference type="AlphaFoldDB" id="A0AAQ3MD08"/>
<dbReference type="InterPro" id="IPR045116">
    <property type="entry name" value="Clp1/Grc3"/>
</dbReference>
<keyword evidence="5 9" id="KW-0507">mRNA processing</keyword>
<dbReference type="GO" id="GO:0005524">
    <property type="term" value="F:ATP binding"/>
    <property type="evidence" value="ECO:0007669"/>
    <property type="project" value="UniProtKB-UniRule"/>
</dbReference>
<comment type="subunit">
    <text evidence="9">Component of a pre-mRNA cleavage factor complex. Interacts directly with PCF11.</text>
</comment>
<evidence type="ECO:0000259" key="13">
    <source>
        <dbReference type="Pfam" id="PF16575"/>
    </source>
</evidence>
<dbReference type="InterPro" id="IPR032324">
    <property type="entry name" value="Clp1_N"/>
</dbReference>
<evidence type="ECO:0000256" key="1">
    <source>
        <dbReference type="ARBA" id="ARBA00003798"/>
    </source>
</evidence>
<gene>
    <name evidence="9" type="primary">CLP1</name>
    <name evidence="14" type="ORF">R9X50_00756900</name>
</gene>
<feature type="binding site" evidence="9">
    <location>
        <begin position="141"/>
        <end position="146"/>
    </location>
    <ligand>
        <name>ATP</name>
        <dbReference type="ChEBI" id="CHEBI:30616"/>
    </ligand>
</feature>
<organism evidence="14 15">
    <name type="scientific">Acrodontium crateriforme</name>
    <dbReference type="NCBI Taxonomy" id="150365"/>
    <lineage>
        <taxon>Eukaryota</taxon>
        <taxon>Fungi</taxon>
        <taxon>Dikarya</taxon>
        <taxon>Ascomycota</taxon>
        <taxon>Pezizomycotina</taxon>
        <taxon>Dothideomycetes</taxon>
        <taxon>Dothideomycetidae</taxon>
        <taxon>Mycosphaerellales</taxon>
        <taxon>Teratosphaeriaceae</taxon>
        <taxon>Acrodontium</taxon>
    </lineage>
</organism>
<evidence type="ECO:0000256" key="3">
    <source>
        <dbReference type="ARBA" id="ARBA00018706"/>
    </source>
</evidence>
<evidence type="ECO:0000256" key="2">
    <source>
        <dbReference type="ARBA" id="ARBA00004123"/>
    </source>
</evidence>
<keyword evidence="7 9" id="KW-0067">ATP-binding</keyword>
<dbReference type="FunFam" id="2.60.120.1030:FF:000001">
    <property type="entry name" value="Protein CLP1 homolog 5"/>
    <property type="match status" value="1"/>
</dbReference>
<feature type="binding site" evidence="9">
    <location>
        <position position="82"/>
    </location>
    <ligand>
        <name>ATP</name>
        <dbReference type="ChEBI" id="CHEBI:30616"/>
    </ligand>
</feature>
<comment type="similarity">
    <text evidence="9">Belongs to the Clp1 family. Clp1 subfamily.</text>
</comment>
<comment type="function">
    <text evidence="1">Polynucleotide 5'-kinase involved in rRNA processing.</text>
</comment>
<evidence type="ECO:0000256" key="9">
    <source>
        <dbReference type="HAMAP-Rule" id="MF_03035"/>
    </source>
</evidence>
<reference evidence="14 15" key="1">
    <citation type="submission" date="2023-11" db="EMBL/GenBank/DDBJ databases">
        <title>An acidophilic fungus is an integral part of prey digestion in a carnivorous sundew plant.</title>
        <authorList>
            <person name="Tsai I.J."/>
        </authorList>
    </citation>
    <scope>NUCLEOTIDE SEQUENCE [LARGE SCALE GENOMIC DNA]</scope>
    <source>
        <strain evidence="14">169a</strain>
    </source>
</reference>
<evidence type="ECO:0000256" key="5">
    <source>
        <dbReference type="ARBA" id="ARBA00022664"/>
    </source>
</evidence>
<dbReference type="InterPro" id="IPR010655">
    <property type="entry name" value="Clp1_C"/>
</dbReference>
<evidence type="ECO:0000256" key="8">
    <source>
        <dbReference type="ARBA" id="ARBA00023242"/>
    </source>
</evidence>
<comment type="function">
    <text evidence="9">Required for endonucleolytic cleavage during polyadenylation-dependent pre-mRNA 3'-end formation.</text>
</comment>
<dbReference type="PANTHER" id="PTHR12755">
    <property type="entry name" value="CLEAVAGE/POLYADENYLATION FACTOR IA SUBUNIT CLP1P"/>
    <property type="match status" value="1"/>
</dbReference>
<evidence type="ECO:0000256" key="4">
    <source>
        <dbReference type="ARBA" id="ARBA00019824"/>
    </source>
</evidence>
<dbReference type="InterPro" id="IPR038238">
    <property type="entry name" value="Clp1_C_sf"/>
</dbReference>
<name>A0AAQ3MD08_9PEZI</name>
<keyword evidence="8 9" id="KW-0539">Nucleus</keyword>
<evidence type="ECO:0000256" key="10">
    <source>
        <dbReference type="SAM" id="MobiDB-lite"/>
    </source>
</evidence>
<protein>
    <recommendedName>
        <fullName evidence="4">Polynucleotide 5'-hydroxyl-kinase GRC3</fullName>
    </recommendedName>
    <alternativeName>
        <fullName evidence="3">Polynucleotide 5'-hydroxyl-kinase grc3</fullName>
    </alternativeName>
</protein>
<proteinExistence type="inferred from homology"/>
<keyword evidence="15" id="KW-1185">Reference proteome</keyword>
<dbReference type="HAMAP" id="MF_03035">
    <property type="entry name" value="Clp1"/>
    <property type="match status" value="1"/>
</dbReference>